<keyword evidence="10" id="KW-0472">Membrane</keyword>
<dbReference type="PROSITE" id="PS51257">
    <property type="entry name" value="PROKAR_LIPOPROTEIN"/>
    <property type="match status" value="1"/>
</dbReference>
<evidence type="ECO:0000256" key="11">
    <source>
        <dbReference type="ARBA" id="ARBA00023180"/>
    </source>
</evidence>
<feature type="region of interest" description="Disordered" evidence="14">
    <location>
        <begin position="21"/>
        <end position="49"/>
    </location>
</feature>
<keyword evidence="11" id="KW-0325">Glycoprotein</keyword>
<dbReference type="SUPFAM" id="SSF46626">
    <property type="entry name" value="Cytochrome c"/>
    <property type="match status" value="1"/>
</dbReference>
<dbReference type="AlphaFoldDB" id="A0AAN2BID2"/>
<dbReference type="PANTHER" id="PTHR13460">
    <property type="match status" value="1"/>
</dbReference>
<dbReference type="GO" id="GO:0016020">
    <property type="term" value="C:membrane"/>
    <property type="evidence" value="ECO:0007669"/>
    <property type="project" value="TreeGrafter"/>
</dbReference>
<accession>A0AAN2BID2</accession>
<dbReference type="InterPro" id="IPR009056">
    <property type="entry name" value="Cyt_c-like_dom"/>
</dbReference>
<dbReference type="Pfam" id="PF11721">
    <property type="entry name" value="Malectin"/>
    <property type="match status" value="1"/>
</dbReference>
<dbReference type="InterPro" id="IPR036909">
    <property type="entry name" value="Cyt_c-like_dom_sf"/>
</dbReference>
<feature type="signal peptide" evidence="15">
    <location>
        <begin position="1"/>
        <end position="28"/>
    </location>
</feature>
<evidence type="ECO:0000256" key="15">
    <source>
        <dbReference type="SAM" id="SignalP"/>
    </source>
</evidence>
<dbReference type="RefSeq" id="WP_236985291.1">
    <property type="nucleotide sequence ID" value="NZ_AP023086.1"/>
</dbReference>
<evidence type="ECO:0000256" key="6">
    <source>
        <dbReference type="ARBA" id="ARBA00022729"/>
    </source>
</evidence>
<feature type="domain" description="Cytochrome c" evidence="16">
    <location>
        <begin position="87"/>
        <end position="174"/>
    </location>
</feature>
<evidence type="ECO:0000256" key="7">
    <source>
        <dbReference type="ARBA" id="ARBA00022824"/>
    </source>
</evidence>
<comment type="subcellular location">
    <subcellularLocation>
        <location evidence="1">Endoplasmic reticulum membrane</location>
        <topology evidence="1">Single-pass type I membrane protein</topology>
    </subcellularLocation>
</comment>
<dbReference type="KEGG" id="marq:MARGE09_P0036"/>
<evidence type="ECO:0000256" key="13">
    <source>
        <dbReference type="PROSITE-ProRule" id="PRU00433"/>
    </source>
</evidence>
<evidence type="ECO:0000256" key="12">
    <source>
        <dbReference type="ARBA" id="ARBA00023277"/>
    </source>
</evidence>
<keyword evidence="12" id="KW-0119">Carbohydrate metabolism</keyword>
<evidence type="ECO:0000256" key="3">
    <source>
        <dbReference type="ARBA" id="ARBA00022617"/>
    </source>
</evidence>
<dbReference type="InterPro" id="IPR039155">
    <property type="entry name" value="MLEC"/>
</dbReference>
<keyword evidence="7" id="KW-0256">Endoplasmic reticulum</keyword>
<dbReference type="SUPFAM" id="SSF49785">
    <property type="entry name" value="Galactose-binding domain-like"/>
    <property type="match status" value="1"/>
</dbReference>
<dbReference type="InterPro" id="IPR008979">
    <property type="entry name" value="Galactose-bd-like_sf"/>
</dbReference>
<dbReference type="PROSITE" id="PS51007">
    <property type="entry name" value="CYTC"/>
    <property type="match status" value="1"/>
</dbReference>
<evidence type="ECO:0000256" key="10">
    <source>
        <dbReference type="ARBA" id="ARBA00023136"/>
    </source>
</evidence>
<evidence type="ECO:0000313" key="18">
    <source>
        <dbReference type="Proteomes" id="UP001320119"/>
    </source>
</evidence>
<dbReference type="Gene3D" id="2.60.120.200">
    <property type="match status" value="1"/>
</dbReference>
<keyword evidence="5 13" id="KW-0479">Metal-binding</keyword>
<evidence type="ECO:0000256" key="2">
    <source>
        <dbReference type="ARBA" id="ARBA00009141"/>
    </source>
</evidence>
<dbReference type="GO" id="GO:0020037">
    <property type="term" value="F:heme binding"/>
    <property type="evidence" value="ECO:0007669"/>
    <property type="project" value="InterPro"/>
</dbReference>
<dbReference type="Gene3D" id="2.60.120.430">
    <property type="entry name" value="Galactose-binding lectin"/>
    <property type="match status" value="1"/>
</dbReference>
<dbReference type="InterPro" id="IPR021720">
    <property type="entry name" value="Malectin_dom"/>
</dbReference>
<keyword evidence="6 15" id="KW-0732">Signal</keyword>
<keyword evidence="8" id="KW-1133">Transmembrane helix</keyword>
<dbReference type="Proteomes" id="UP001320119">
    <property type="component" value="Chromosome"/>
</dbReference>
<sequence>MRKTLPIIAAAVLSAACTGTTTPPGASAGTDSSVAFSSETPSSSSAMSSSSLAMSSASSSAVVLPSSSSEMSSSSVAASSEANNCDALIEEGARNYTGGSPLNCTICHGSPSGTATDGNTPINIIDAPYEHKKDGHSEAELDVFIAKYMSAYLLGANSVPQESEAVAAYLYDAAGWDWCADNTESSSSSSVAVSSSSAPTNDNAKVVYAINVGGTAAATFDGVTYEPAGPLSPQVAGATNGTNTVTANINGTDEDALFQSQRYGNFTFELPVTASEYNITLYFAEEYAEAAGTRLMSAVAENKTIMNNVDLFDTHGRLQAITYSLNDVGVTDGNLTIEFTASANLATLSGILVTSVDGAKGEIVVPPNPCDGTDNFVCLDFEDVQQGDIPSGWSYDGVSPVVDTAKARSGSKALKAQGMDYGSSGYITYPGIPSKHWGRMYYQMGADLQTTNYLHITLVELLPLTSGHAARVVDTNLANNDLSAMKYILNVDANGNEGGLESPTKFSYYDAVDKWVCVEWMVDPDTQKGALWADGELAYNDVLRHPSPNQIPSGSFDQIRIGMRTYKGARNTVWIDDVVVGPTRIGCD</sequence>
<evidence type="ECO:0000256" key="1">
    <source>
        <dbReference type="ARBA" id="ARBA00004115"/>
    </source>
</evidence>
<proteinExistence type="inferred from homology"/>
<dbReference type="GO" id="GO:0030246">
    <property type="term" value="F:carbohydrate binding"/>
    <property type="evidence" value="ECO:0007669"/>
    <property type="project" value="InterPro"/>
</dbReference>
<evidence type="ECO:0000256" key="9">
    <source>
        <dbReference type="ARBA" id="ARBA00023004"/>
    </source>
</evidence>
<keyword evidence="4" id="KW-0812">Transmembrane</keyword>
<evidence type="ECO:0000256" key="5">
    <source>
        <dbReference type="ARBA" id="ARBA00022723"/>
    </source>
</evidence>
<feature type="chain" id="PRO_5042822683" description="Cytochrome c domain-containing protein" evidence="15">
    <location>
        <begin position="29"/>
        <end position="588"/>
    </location>
</feature>
<name>A0AAN2BID2_9GAMM</name>
<evidence type="ECO:0000313" key="17">
    <source>
        <dbReference type="EMBL" id="BCD95837.1"/>
    </source>
</evidence>
<reference evidence="17 18" key="1">
    <citation type="journal article" date="2022" name="IScience">
        <title>An ultrasensitive nanofiber-based assay for enzymatic hydrolysis and deep-sea microbial degradation of cellulose.</title>
        <authorList>
            <person name="Tsudome M."/>
            <person name="Tachioka M."/>
            <person name="Miyazaki M."/>
            <person name="Uchimura K."/>
            <person name="Tsuda M."/>
            <person name="Takaki Y."/>
            <person name="Deguchi S."/>
        </authorList>
    </citation>
    <scope>NUCLEOTIDE SEQUENCE [LARGE SCALE GENOMIC DNA]</scope>
    <source>
        <strain evidence="17 18">GE09</strain>
    </source>
</reference>
<evidence type="ECO:0000259" key="16">
    <source>
        <dbReference type="PROSITE" id="PS51007"/>
    </source>
</evidence>
<dbReference type="GO" id="GO:0009055">
    <property type="term" value="F:electron transfer activity"/>
    <property type="evidence" value="ECO:0007669"/>
    <property type="project" value="InterPro"/>
</dbReference>
<comment type="similarity">
    <text evidence="2">Belongs to the malectin family.</text>
</comment>
<dbReference type="GO" id="GO:0046872">
    <property type="term" value="F:metal ion binding"/>
    <property type="evidence" value="ECO:0007669"/>
    <property type="project" value="UniProtKB-KW"/>
</dbReference>
<organism evidence="17 18">
    <name type="scientific">Marinagarivorans cellulosilyticus</name>
    <dbReference type="NCBI Taxonomy" id="2721545"/>
    <lineage>
        <taxon>Bacteria</taxon>
        <taxon>Pseudomonadati</taxon>
        <taxon>Pseudomonadota</taxon>
        <taxon>Gammaproteobacteria</taxon>
        <taxon>Cellvibrionales</taxon>
        <taxon>Cellvibrionaceae</taxon>
        <taxon>Marinagarivorans</taxon>
    </lineage>
</organism>
<keyword evidence="18" id="KW-1185">Reference proteome</keyword>
<keyword evidence="9 13" id="KW-0408">Iron</keyword>
<dbReference type="EMBL" id="AP023086">
    <property type="protein sequence ID" value="BCD95837.1"/>
    <property type="molecule type" value="Genomic_DNA"/>
</dbReference>
<protein>
    <recommendedName>
        <fullName evidence="16">Cytochrome c domain-containing protein</fullName>
    </recommendedName>
</protein>
<evidence type="ECO:0000256" key="4">
    <source>
        <dbReference type="ARBA" id="ARBA00022692"/>
    </source>
</evidence>
<dbReference type="PANTHER" id="PTHR13460:SF0">
    <property type="entry name" value="MALECTIN"/>
    <property type="match status" value="1"/>
</dbReference>
<evidence type="ECO:0000256" key="14">
    <source>
        <dbReference type="SAM" id="MobiDB-lite"/>
    </source>
</evidence>
<keyword evidence="3 13" id="KW-0349">Heme</keyword>
<gene>
    <name evidence="17" type="ORF">MARGE09_P0036</name>
</gene>
<evidence type="ECO:0000256" key="8">
    <source>
        <dbReference type="ARBA" id="ARBA00022989"/>
    </source>
</evidence>